<gene>
    <name evidence="1" type="ORF">AB205_0029570</name>
</gene>
<dbReference type="EMBL" id="KZ060277">
    <property type="protein sequence ID" value="PIO12540.1"/>
    <property type="molecule type" value="Genomic_DNA"/>
</dbReference>
<dbReference type="AlphaFoldDB" id="A0A2G9QAD4"/>
<proteinExistence type="predicted"/>
<dbReference type="Proteomes" id="UP000228934">
    <property type="component" value="Unassembled WGS sequence"/>
</dbReference>
<reference evidence="2" key="1">
    <citation type="journal article" date="2017" name="Nat. Commun.">
        <title>The North American bullfrog draft genome provides insight into hormonal regulation of long noncoding RNA.</title>
        <authorList>
            <person name="Hammond S.A."/>
            <person name="Warren R.L."/>
            <person name="Vandervalk B.P."/>
            <person name="Kucuk E."/>
            <person name="Khan H."/>
            <person name="Gibb E.A."/>
            <person name="Pandoh P."/>
            <person name="Kirk H."/>
            <person name="Zhao Y."/>
            <person name="Jones M."/>
            <person name="Mungall A.J."/>
            <person name="Coope R."/>
            <person name="Pleasance S."/>
            <person name="Moore R.A."/>
            <person name="Holt R.A."/>
            <person name="Round J.M."/>
            <person name="Ohora S."/>
            <person name="Walle B.V."/>
            <person name="Veldhoen N."/>
            <person name="Helbing C.C."/>
            <person name="Birol I."/>
        </authorList>
    </citation>
    <scope>NUCLEOTIDE SEQUENCE [LARGE SCALE GENOMIC DNA]</scope>
</reference>
<evidence type="ECO:0000313" key="2">
    <source>
        <dbReference type="Proteomes" id="UP000228934"/>
    </source>
</evidence>
<accession>A0A2G9QAD4</accession>
<sequence>MMTWQLEMEKLTVTMKVPKKAKRAKKLHQIRSDLPNLKKDLLQVTVMMKKNVKLYANKDKLLPRLFLSRERC</sequence>
<evidence type="ECO:0000313" key="1">
    <source>
        <dbReference type="EMBL" id="PIO12540.1"/>
    </source>
</evidence>
<keyword evidence="2" id="KW-1185">Reference proteome</keyword>
<name>A0A2G9QAD4_AQUCT</name>
<organism evidence="1 2">
    <name type="scientific">Aquarana catesbeiana</name>
    <name type="common">American bullfrog</name>
    <name type="synonym">Rana catesbeiana</name>
    <dbReference type="NCBI Taxonomy" id="8400"/>
    <lineage>
        <taxon>Eukaryota</taxon>
        <taxon>Metazoa</taxon>
        <taxon>Chordata</taxon>
        <taxon>Craniata</taxon>
        <taxon>Vertebrata</taxon>
        <taxon>Euteleostomi</taxon>
        <taxon>Amphibia</taxon>
        <taxon>Batrachia</taxon>
        <taxon>Anura</taxon>
        <taxon>Neobatrachia</taxon>
        <taxon>Ranoidea</taxon>
        <taxon>Ranidae</taxon>
        <taxon>Aquarana</taxon>
    </lineage>
</organism>
<protein>
    <submittedName>
        <fullName evidence="1">Uncharacterized protein</fullName>
    </submittedName>
</protein>